<keyword evidence="3" id="KW-1185">Reference proteome</keyword>
<dbReference type="InterPro" id="IPR027417">
    <property type="entry name" value="P-loop_NTPase"/>
</dbReference>
<reference evidence="2 3" key="1">
    <citation type="submission" date="2021-05" db="EMBL/GenBank/DDBJ databases">
        <title>Genome Assembly of Synthetic Allotetraploid Brassica napus Reveals Homoeologous Exchanges between Subgenomes.</title>
        <authorList>
            <person name="Davis J.T."/>
        </authorList>
    </citation>
    <scope>NUCLEOTIDE SEQUENCE [LARGE SCALE GENOMIC DNA]</scope>
    <source>
        <strain evidence="3">cv. Da-Ae</strain>
        <tissue evidence="2">Seedling</tissue>
    </source>
</reference>
<dbReference type="Gene3D" id="3.40.50.300">
    <property type="entry name" value="P-loop containing nucleotide triphosphate hydrolases"/>
    <property type="match status" value="1"/>
</dbReference>
<evidence type="ECO:0000259" key="1">
    <source>
        <dbReference type="Pfam" id="PF25568"/>
    </source>
</evidence>
<proteinExistence type="predicted"/>
<protein>
    <recommendedName>
        <fullName evidence="1">AAA+ ATPase At3g28540-like C-terminal domain-containing protein</fullName>
    </recommendedName>
</protein>
<dbReference type="InterPro" id="IPR058017">
    <property type="entry name" value="At3g28540-like_C"/>
</dbReference>
<dbReference type="InterPro" id="IPR050747">
    <property type="entry name" value="Mitochondrial_chaperone_BCS1"/>
</dbReference>
<organism evidence="2 3">
    <name type="scientific">Brassica napus</name>
    <name type="common">Rape</name>
    <dbReference type="NCBI Taxonomy" id="3708"/>
    <lineage>
        <taxon>Eukaryota</taxon>
        <taxon>Viridiplantae</taxon>
        <taxon>Streptophyta</taxon>
        <taxon>Embryophyta</taxon>
        <taxon>Tracheophyta</taxon>
        <taxon>Spermatophyta</taxon>
        <taxon>Magnoliopsida</taxon>
        <taxon>eudicotyledons</taxon>
        <taxon>Gunneridae</taxon>
        <taxon>Pentapetalae</taxon>
        <taxon>rosids</taxon>
        <taxon>malvids</taxon>
        <taxon>Brassicales</taxon>
        <taxon>Brassicaceae</taxon>
        <taxon>Brassiceae</taxon>
        <taxon>Brassica</taxon>
    </lineage>
</organism>
<feature type="domain" description="AAA+ ATPase At3g28540-like C-terminal" evidence="1">
    <location>
        <begin position="167"/>
        <end position="230"/>
    </location>
</feature>
<dbReference type="SUPFAM" id="SSF52540">
    <property type="entry name" value="P-loop containing nucleoside triphosphate hydrolases"/>
    <property type="match status" value="1"/>
</dbReference>
<sequence length="308" mass="34848">MSEIMTSTDGDRTHKLTFHRRGLEIVTGSYIMEKIEAKNKKMRLFTNNPSLNWDSDKIGILKEYYKKTGKAWKRAYLLNGPLGTGKSTMTAAMVNLSKISNSRLWSIAAMQNNLELRKPLTATSSKFSIVIKDIDYSVDLTCKRRKTKTGLFSKKDGKKGQEDLNQSRVLAKNYLDLDSHPLFLEIESLLRETKIAPADVAGKLMAKNHKKDVDGSLKDLVQSLVTRKTYHTSHSDDHNKKPSGKKRMFSDDKITTVCCGSPKPKYSNALSPFSAVVTAKKNQLLHFRGRDLENSLYEFTVNEIVIYC</sequence>
<comment type="caution">
    <text evidence="2">The sequence shown here is derived from an EMBL/GenBank/DDBJ whole genome shotgun (WGS) entry which is preliminary data.</text>
</comment>
<dbReference type="EMBL" id="JAGKQM010000004">
    <property type="protein sequence ID" value="KAH0928439.1"/>
    <property type="molecule type" value="Genomic_DNA"/>
</dbReference>
<gene>
    <name evidence="2" type="ORF">HID58_014166</name>
</gene>
<dbReference type="Gene3D" id="6.10.280.40">
    <property type="match status" value="1"/>
</dbReference>
<dbReference type="Pfam" id="PF25568">
    <property type="entry name" value="AAA_lid_At3g28540"/>
    <property type="match status" value="1"/>
</dbReference>
<dbReference type="Proteomes" id="UP000824890">
    <property type="component" value="Unassembled WGS sequence"/>
</dbReference>
<dbReference type="PANTHER" id="PTHR23070">
    <property type="entry name" value="BCS1 AAA-TYPE ATPASE"/>
    <property type="match status" value="1"/>
</dbReference>
<name>A0ABQ8DGD4_BRANA</name>
<evidence type="ECO:0000313" key="2">
    <source>
        <dbReference type="EMBL" id="KAH0928439.1"/>
    </source>
</evidence>
<evidence type="ECO:0000313" key="3">
    <source>
        <dbReference type="Proteomes" id="UP000824890"/>
    </source>
</evidence>
<accession>A0ABQ8DGD4</accession>